<dbReference type="GO" id="GO:0045719">
    <property type="term" value="P:negative regulation of glycogen biosynthetic process"/>
    <property type="evidence" value="ECO:0007669"/>
    <property type="project" value="TreeGrafter"/>
</dbReference>
<dbReference type="SUPFAM" id="SSF56112">
    <property type="entry name" value="Protein kinase-like (PK-like)"/>
    <property type="match status" value="1"/>
</dbReference>
<dbReference type="PROSITE" id="PS00108">
    <property type="entry name" value="PROTEIN_KINASE_ST"/>
    <property type="match status" value="1"/>
</dbReference>
<evidence type="ECO:0000256" key="6">
    <source>
        <dbReference type="ARBA" id="ARBA00022679"/>
    </source>
</evidence>
<feature type="region of interest" description="Disordered" evidence="12">
    <location>
        <begin position="545"/>
        <end position="653"/>
    </location>
</feature>
<keyword evidence="6" id="KW-0808">Transferase</keyword>
<dbReference type="InterPro" id="IPR008271">
    <property type="entry name" value="Ser/Thr_kinase_AS"/>
</dbReference>
<keyword evidence="7" id="KW-0547">Nucleotide-binding</keyword>
<feature type="region of interest" description="Disordered" evidence="12">
    <location>
        <begin position="987"/>
        <end position="1029"/>
    </location>
</feature>
<dbReference type="PROSITE" id="PS50011">
    <property type="entry name" value="PROTEIN_KINASE_DOM"/>
    <property type="match status" value="1"/>
</dbReference>
<evidence type="ECO:0000256" key="1">
    <source>
        <dbReference type="ARBA" id="ARBA00004496"/>
    </source>
</evidence>
<evidence type="ECO:0000256" key="12">
    <source>
        <dbReference type="SAM" id="MobiDB-lite"/>
    </source>
</evidence>
<dbReference type="Gene3D" id="1.10.510.10">
    <property type="entry name" value="Transferase(Phosphotransferase) domain 1"/>
    <property type="match status" value="1"/>
</dbReference>
<evidence type="ECO:0000256" key="11">
    <source>
        <dbReference type="ARBA" id="ARBA00048679"/>
    </source>
</evidence>
<comment type="subcellular location">
    <subcellularLocation>
        <location evidence="1">Cytoplasm</location>
    </subcellularLocation>
</comment>
<dbReference type="GO" id="GO:0004674">
    <property type="term" value="F:protein serine/threonine kinase activity"/>
    <property type="evidence" value="ECO:0007669"/>
    <property type="project" value="UniProtKB-KW"/>
</dbReference>
<feature type="compositionally biased region" description="Gly residues" evidence="12">
    <location>
        <begin position="550"/>
        <end position="560"/>
    </location>
</feature>
<evidence type="ECO:0000256" key="4">
    <source>
        <dbReference type="ARBA" id="ARBA00022527"/>
    </source>
</evidence>
<feature type="region of interest" description="Disordered" evidence="12">
    <location>
        <begin position="1"/>
        <end position="59"/>
    </location>
</feature>
<feature type="region of interest" description="Disordered" evidence="12">
    <location>
        <begin position="338"/>
        <end position="374"/>
    </location>
</feature>
<organism evidence="14 15">
    <name type="scientific">Niveomyces insectorum RCEF 264</name>
    <dbReference type="NCBI Taxonomy" id="1081102"/>
    <lineage>
        <taxon>Eukaryota</taxon>
        <taxon>Fungi</taxon>
        <taxon>Dikarya</taxon>
        <taxon>Ascomycota</taxon>
        <taxon>Pezizomycotina</taxon>
        <taxon>Sordariomycetes</taxon>
        <taxon>Hypocreomycetidae</taxon>
        <taxon>Hypocreales</taxon>
        <taxon>Cordycipitaceae</taxon>
        <taxon>Niveomyces</taxon>
    </lineage>
</organism>
<feature type="compositionally biased region" description="Polar residues" evidence="12">
    <location>
        <begin position="596"/>
        <end position="608"/>
    </location>
</feature>
<evidence type="ECO:0000313" key="14">
    <source>
        <dbReference type="EMBL" id="OAA58573.1"/>
    </source>
</evidence>
<name>A0A167RGM4_9HYPO</name>
<keyword evidence="8 14" id="KW-0418">Kinase</keyword>
<comment type="catalytic activity">
    <reaction evidence="11">
        <text>L-seryl-[protein] + ATP = O-phospho-L-seryl-[protein] + ADP + H(+)</text>
        <dbReference type="Rhea" id="RHEA:17989"/>
        <dbReference type="Rhea" id="RHEA-COMP:9863"/>
        <dbReference type="Rhea" id="RHEA-COMP:11604"/>
        <dbReference type="ChEBI" id="CHEBI:15378"/>
        <dbReference type="ChEBI" id="CHEBI:29999"/>
        <dbReference type="ChEBI" id="CHEBI:30616"/>
        <dbReference type="ChEBI" id="CHEBI:83421"/>
        <dbReference type="ChEBI" id="CHEBI:456216"/>
        <dbReference type="EC" id="2.7.11.1"/>
    </reaction>
</comment>
<dbReference type="FunFam" id="1.10.510.10:FF:000320">
    <property type="entry name" value="Serine/threonine protein kinase"/>
    <property type="match status" value="1"/>
</dbReference>
<keyword evidence="4" id="KW-0723">Serine/threonine-protein kinase</keyword>
<dbReference type="STRING" id="1081102.A0A167RGM4"/>
<evidence type="ECO:0000256" key="2">
    <source>
        <dbReference type="ARBA" id="ARBA00012513"/>
    </source>
</evidence>
<feature type="compositionally biased region" description="Basic and acidic residues" evidence="12">
    <location>
        <begin position="1019"/>
        <end position="1029"/>
    </location>
</feature>
<feature type="region of interest" description="Disordered" evidence="12">
    <location>
        <begin position="428"/>
        <end position="463"/>
    </location>
</feature>
<dbReference type="SMART" id="SM00220">
    <property type="entry name" value="S_TKc"/>
    <property type="match status" value="1"/>
</dbReference>
<dbReference type="GO" id="GO:0035556">
    <property type="term" value="P:intracellular signal transduction"/>
    <property type="evidence" value="ECO:0007669"/>
    <property type="project" value="TreeGrafter"/>
</dbReference>
<feature type="region of interest" description="Disordered" evidence="12">
    <location>
        <begin position="1049"/>
        <end position="1075"/>
    </location>
</feature>
<dbReference type="Proteomes" id="UP000076874">
    <property type="component" value="Unassembled WGS sequence"/>
</dbReference>
<feature type="compositionally biased region" description="Polar residues" evidence="12">
    <location>
        <begin position="354"/>
        <end position="369"/>
    </location>
</feature>
<dbReference type="CDD" id="cd14004">
    <property type="entry name" value="STKc_PASK"/>
    <property type="match status" value="1"/>
</dbReference>
<keyword evidence="3" id="KW-0963">Cytoplasm</keyword>
<reference evidence="14 15" key="1">
    <citation type="journal article" date="2016" name="Genome Biol. Evol.">
        <title>Divergent and convergent evolution of fungal pathogenicity.</title>
        <authorList>
            <person name="Shang Y."/>
            <person name="Xiao G."/>
            <person name="Zheng P."/>
            <person name="Cen K."/>
            <person name="Zhan S."/>
            <person name="Wang C."/>
        </authorList>
    </citation>
    <scope>NUCLEOTIDE SEQUENCE [LARGE SCALE GENOMIC DNA]</scope>
    <source>
        <strain evidence="14 15">RCEF 264</strain>
    </source>
</reference>
<dbReference type="Gene3D" id="3.30.200.20">
    <property type="entry name" value="Phosphorylase Kinase, domain 1"/>
    <property type="match status" value="1"/>
</dbReference>
<dbReference type="InterPro" id="IPR057213">
    <property type="entry name" value="DUF7891"/>
</dbReference>
<evidence type="ECO:0000256" key="7">
    <source>
        <dbReference type="ARBA" id="ARBA00022741"/>
    </source>
</evidence>
<dbReference type="PANTHER" id="PTHR24346:SF51">
    <property type="entry name" value="PAS DOMAIN-CONTAINING SERINE_THREONINE-PROTEIN KINASE"/>
    <property type="match status" value="1"/>
</dbReference>
<dbReference type="GO" id="GO:0005829">
    <property type="term" value="C:cytosol"/>
    <property type="evidence" value="ECO:0007669"/>
    <property type="project" value="TreeGrafter"/>
</dbReference>
<dbReference type="GO" id="GO:0005634">
    <property type="term" value="C:nucleus"/>
    <property type="evidence" value="ECO:0007669"/>
    <property type="project" value="TreeGrafter"/>
</dbReference>
<comment type="catalytic activity">
    <reaction evidence="10">
        <text>L-threonyl-[protein] + ATP = O-phospho-L-threonyl-[protein] + ADP + H(+)</text>
        <dbReference type="Rhea" id="RHEA:46608"/>
        <dbReference type="Rhea" id="RHEA-COMP:11060"/>
        <dbReference type="Rhea" id="RHEA-COMP:11605"/>
        <dbReference type="ChEBI" id="CHEBI:15378"/>
        <dbReference type="ChEBI" id="CHEBI:30013"/>
        <dbReference type="ChEBI" id="CHEBI:30616"/>
        <dbReference type="ChEBI" id="CHEBI:61977"/>
        <dbReference type="ChEBI" id="CHEBI:456216"/>
        <dbReference type="EC" id="2.7.11.1"/>
    </reaction>
</comment>
<dbReference type="Pfam" id="PF00069">
    <property type="entry name" value="Pkinase"/>
    <property type="match status" value="1"/>
</dbReference>
<evidence type="ECO:0000259" key="13">
    <source>
        <dbReference type="PROSITE" id="PS50011"/>
    </source>
</evidence>
<evidence type="ECO:0000256" key="8">
    <source>
        <dbReference type="ARBA" id="ARBA00022777"/>
    </source>
</evidence>
<sequence>MLHIYGEDLENGANVQHDEAEHNGDDDRSSLDHTGGPPQLVPPLHIPKNRSTGNLTLPVDSPEKARIRFSFDAGAAAAEYDALARSPIMTDHDHGLGRSGLRRIRQHAPPLRAPTLPSASSSRSPSFVLPRSASLTAMFPHGANFTASHADPALLTFAEDLSRFPSESLHSFSFAHQSEELLHSRQNVFKRSFEFMKDRMGYSASSHAGLASAQARVTGDIETQNMLDLLARAQLVGAGNLPNAGVSFPAGPLTGPAELSSDENVFDKNFAPRTSSPEPLSALPPPESEAPSSAAEILDLSSVRRPEDNSVTDLDDAAAAGKYEAAVARLSANELAAPTPSAAADASSSVESSRTPTNESGTTQFTSPPASRHPSLLLRRTLTDTAPMALQQILLDTLAKPYVPGAPEAGAGAVGAAGDVGASRAVGAPAGTVSPRSLSVSAETESDATTAAPTSARQQSLASPISVPGNLASFTHSHPHPTRWVPAAQAIFTTEAKPPWTIIAANDLACLVFGVTKAEVRKMGILEVVQEERRAWLEKKLLRTDLDGIPDGGGGGGGGAEAKPVQPVQPVPKPAGGTFSLLGSRSNGITAKLLSKPNSRAQTPQNGTSGRQSPQSPQNSQTPQRSARRAKTVHSGDPSSPKAGIGSHHKSNKSRGVLLCGDVVPIQKRNGLTGAASLWVKEKRVGLIWVLEEIHEDVATVTVDEDGCVTALTGALGPIWGDDDLKPGMDIGKLIPRMPRQGIGAWEGPVDFAEMTTRRYYTCRNCDRIDIPATVEQIRGQPSLRVSSFPHIAGIIVVSTQSLTIKSSNAVFCGALFGHEKPNGLSINQLIPDFERILNVLIEVDNVHLVDGIVVPEHNFRKASAFVALREGRPDAATAFLRPEGLPARHRDGSELKIDVQMRVVKSERQPEIHEETVVEASDEEDDGLETVWSAVTSHPHASAAVPPARTAPRSEMVYALWITYSRHLHATRNNLGVASPLLSGAATPLHQPSPGQTPVHSPFEIAPDSSDGQQTHRASVDRERTAAARSLTRELKDAALPTVSSIPIMTLSRPPSTSPTPPSVDGQPYTSMSPSLPLMSPHGASKAAAAAAAVVMPDVTGTTAPPSSATSRDLSSIAAATTSANNRVYSSPLAAKKMDATTTVATKAVPSEPHKKTIDDFVILEEMGQGAYGQVKLAKYKLTGRRVVIKYVTKRRILVDTWTRDRRLGTVPLEIHVLDYLRRGGLRHPNIVEMEDFFEDDINYYIEMTPHGLPGMDLFDYIELRTNMEEDECRSIFVQVAAAIHHLHTKAFVVHRDIKDENVILDGEGNIKLIDFGSAAYIKSGPFDVFVGTIDYAAPEVLAGRPYRGKEQDVWALGILLYTIIYKENPFYSIDEIMDRDLRVPYVISDDSIDLIRAMLNRDVAQRYTIDQVLQHPWCQTE</sequence>
<dbReference type="GO" id="GO:0005524">
    <property type="term" value="F:ATP binding"/>
    <property type="evidence" value="ECO:0007669"/>
    <property type="project" value="UniProtKB-KW"/>
</dbReference>
<keyword evidence="9" id="KW-0067">ATP-binding</keyword>
<evidence type="ECO:0000256" key="3">
    <source>
        <dbReference type="ARBA" id="ARBA00022490"/>
    </source>
</evidence>
<evidence type="ECO:0000313" key="15">
    <source>
        <dbReference type="Proteomes" id="UP000076874"/>
    </source>
</evidence>
<feature type="compositionally biased region" description="Low complexity" evidence="12">
    <location>
        <begin position="439"/>
        <end position="456"/>
    </location>
</feature>
<evidence type="ECO:0000256" key="9">
    <source>
        <dbReference type="ARBA" id="ARBA00022840"/>
    </source>
</evidence>
<dbReference type="InterPro" id="IPR000719">
    <property type="entry name" value="Prot_kinase_dom"/>
</dbReference>
<comment type="caution">
    <text evidence="14">The sequence shown here is derived from an EMBL/GenBank/DDBJ whole genome shotgun (WGS) entry which is preliminary data.</text>
</comment>
<feature type="compositionally biased region" description="Low complexity" evidence="12">
    <location>
        <begin position="609"/>
        <end position="625"/>
    </location>
</feature>
<dbReference type="Pfam" id="PF25421">
    <property type="entry name" value="DUF7891"/>
    <property type="match status" value="1"/>
</dbReference>
<feature type="compositionally biased region" description="Basic and acidic residues" evidence="12">
    <location>
        <begin position="16"/>
        <end position="31"/>
    </location>
</feature>
<feature type="region of interest" description="Disordered" evidence="12">
    <location>
        <begin position="267"/>
        <end position="294"/>
    </location>
</feature>
<keyword evidence="15" id="KW-1185">Reference proteome</keyword>
<dbReference type="InterPro" id="IPR011009">
    <property type="entry name" value="Kinase-like_dom_sf"/>
</dbReference>
<dbReference type="PANTHER" id="PTHR24346">
    <property type="entry name" value="MAP/MICROTUBULE AFFINITY-REGULATING KINASE"/>
    <property type="match status" value="1"/>
</dbReference>
<evidence type="ECO:0000256" key="5">
    <source>
        <dbReference type="ARBA" id="ARBA00022553"/>
    </source>
</evidence>
<feature type="compositionally biased region" description="Low complexity" evidence="12">
    <location>
        <begin position="338"/>
        <end position="353"/>
    </location>
</feature>
<protein>
    <recommendedName>
        <fullName evidence="2">non-specific serine/threonine protein kinase</fullName>
        <ecNumber evidence="2">2.7.11.1</ecNumber>
    </recommendedName>
</protein>
<proteinExistence type="predicted"/>
<evidence type="ECO:0000256" key="10">
    <source>
        <dbReference type="ARBA" id="ARBA00047899"/>
    </source>
</evidence>
<dbReference type="EMBL" id="AZHD01000012">
    <property type="protein sequence ID" value="OAA58573.1"/>
    <property type="molecule type" value="Genomic_DNA"/>
</dbReference>
<dbReference type="FunFam" id="3.30.200.20:FF:000314">
    <property type="entry name" value="Serine/threonine protein kinase"/>
    <property type="match status" value="1"/>
</dbReference>
<dbReference type="OrthoDB" id="10252171at2759"/>
<accession>A0A167RGM4</accession>
<gene>
    <name evidence="14" type="ORF">SPI_06646</name>
</gene>
<feature type="domain" description="Protein kinase" evidence="13">
    <location>
        <begin position="1162"/>
        <end position="1420"/>
    </location>
</feature>
<dbReference type="EC" id="2.7.11.1" evidence="2"/>
<keyword evidence="5" id="KW-0597">Phosphoprotein</keyword>